<dbReference type="EMBL" id="JANKAS010000003">
    <property type="protein sequence ID" value="MCR1898374.1"/>
    <property type="molecule type" value="Genomic_DNA"/>
</dbReference>
<keyword evidence="1" id="KW-0812">Transmembrane</keyword>
<dbReference type="Pfam" id="PF14276">
    <property type="entry name" value="DUF4363"/>
    <property type="match status" value="1"/>
</dbReference>
<dbReference type="RefSeq" id="WP_257529843.1">
    <property type="nucleotide sequence ID" value="NZ_JANKAS010000003.1"/>
</dbReference>
<sequence length="121" mass="14185">MRKFMVVTIPIITLVIFVLIMFGVNFLKNPLGKDDNIPLIIERMEHNVSNERWQEVGEQREELANAWKKVVRRIQFSSERDELNAFRINLARLKGAILAEDKSNALMELKEAHEHWESLGR</sequence>
<feature type="transmembrane region" description="Helical" evidence="1">
    <location>
        <begin position="6"/>
        <end position="27"/>
    </location>
</feature>
<comment type="caution">
    <text evidence="2">The sequence shown here is derived from an EMBL/GenBank/DDBJ whole genome shotgun (WGS) entry which is preliminary data.</text>
</comment>
<keyword evidence="3" id="KW-1185">Reference proteome</keyword>
<dbReference type="InterPro" id="IPR025373">
    <property type="entry name" value="DUF4363"/>
</dbReference>
<protein>
    <submittedName>
        <fullName evidence="2">DUF4363 family protein</fullName>
    </submittedName>
</protein>
<gene>
    <name evidence="2" type="ORF">NSA47_05145</name>
</gene>
<accession>A0AAE3HF90</accession>
<keyword evidence="1" id="KW-1133">Transmembrane helix</keyword>
<evidence type="ECO:0000313" key="3">
    <source>
        <dbReference type="Proteomes" id="UP001205748"/>
    </source>
</evidence>
<name>A0AAE3HF90_9FIRM</name>
<keyword evidence="1" id="KW-0472">Membrane</keyword>
<evidence type="ECO:0000313" key="2">
    <source>
        <dbReference type="EMBL" id="MCR1898374.1"/>
    </source>
</evidence>
<proteinExistence type="predicted"/>
<evidence type="ECO:0000256" key="1">
    <source>
        <dbReference type="SAM" id="Phobius"/>
    </source>
</evidence>
<dbReference type="Proteomes" id="UP001205748">
    <property type="component" value="Unassembled WGS sequence"/>
</dbReference>
<organism evidence="2 3">
    <name type="scientific">Irregularibacter muris</name>
    <dbReference type="NCBI Taxonomy" id="1796619"/>
    <lineage>
        <taxon>Bacteria</taxon>
        <taxon>Bacillati</taxon>
        <taxon>Bacillota</taxon>
        <taxon>Clostridia</taxon>
        <taxon>Eubacteriales</taxon>
        <taxon>Eubacteriaceae</taxon>
        <taxon>Irregularibacter</taxon>
    </lineage>
</organism>
<dbReference type="AlphaFoldDB" id="A0AAE3HF90"/>
<reference evidence="2" key="1">
    <citation type="submission" date="2022-07" db="EMBL/GenBank/DDBJ databases">
        <title>Enhanced cultured diversity of the mouse gut microbiota enables custom-made synthetic communities.</title>
        <authorList>
            <person name="Afrizal A."/>
        </authorList>
    </citation>
    <scope>NUCLEOTIDE SEQUENCE</scope>
    <source>
        <strain evidence="2">DSM 28593</strain>
    </source>
</reference>